<keyword evidence="4" id="KW-0067">ATP-binding</keyword>
<gene>
    <name evidence="10" type="ORF">A2159_03230</name>
</gene>
<dbReference type="Gene3D" id="3.40.1110.10">
    <property type="entry name" value="Calcium-transporting ATPase, cytoplasmic domain N"/>
    <property type="match status" value="1"/>
</dbReference>
<dbReference type="InterPro" id="IPR023214">
    <property type="entry name" value="HAD_sf"/>
</dbReference>
<evidence type="ECO:0000256" key="1">
    <source>
        <dbReference type="ARBA" id="ARBA00004141"/>
    </source>
</evidence>
<evidence type="ECO:0000313" key="11">
    <source>
        <dbReference type="Proteomes" id="UP000179219"/>
    </source>
</evidence>
<dbReference type="EMBL" id="MGFP01000004">
    <property type="protein sequence ID" value="OGM10611.1"/>
    <property type="molecule type" value="Genomic_DNA"/>
</dbReference>
<evidence type="ECO:0000313" key="10">
    <source>
        <dbReference type="EMBL" id="OGM10611.1"/>
    </source>
</evidence>
<dbReference type="GO" id="GO:0005524">
    <property type="term" value="F:ATP binding"/>
    <property type="evidence" value="ECO:0007669"/>
    <property type="project" value="UniProtKB-KW"/>
</dbReference>
<keyword evidence="6 8" id="KW-1133">Transmembrane helix</keyword>
<dbReference type="SUPFAM" id="SSF56784">
    <property type="entry name" value="HAD-like"/>
    <property type="match status" value="1"/>
</dbReference>
<keyword evidence="3" id="KW-0547">Nucleotide-binding</keyword>
<dbReference type="PANTHER" id="PTHR42861">
    <property type="entry name" value="CALCIUM-TRANSPORTING ATPASE"/>
    <property type="match status" value="1"/>
</dbReference>
<dbReference type="Gene3D" id="3.40.50.1000">
    <property type="entry name" value="HAD superfamily/HAD-like"/>
    <property type="match status" value="1"/>
</dbReference>
<name>A0A1F7X6J9_9BACT</name>
<evidence type="ECO:0000256" key="2">
    <source>
        <dbReference type="ARBA" id="ARBA00022692"/>
    </source>
</evidence>
<dbReference type="InterPro" id="IPR036412">
    <property type="entry name" value="HAD-like_sf"/>
</dbReference>
<dbReference type="InterPro" id="IPR018303">
    <property type="entry name" value="ATPase_P-typ_P_site"/>
</dbReference>
<accession>A0A1F7X6J9</accession>
<dbReference type="PROSITE" id="PS00154">
    <property type="entry name" value="ATPASE_E1_E2"/>
    <property type="match status" value="1"/>
</dbReference>
<evidence type="ECO:0000256" key="3">
    <source>
        <dbReference type="ARBA" id="ARBA00022741"/>
    </source>
</evidence>
<dbReference type="InterPro" id="IPR023298">
    <property type="entry name" value="ATPase_P-typ_TM_dom_sf"/>
</dbReference>
<dbReference type="SUPFAM" id="SSF81660">
    <property type="entry name" value="Metal cation-transporting ATPase, ATP-binding domain N"/>
    <property type="match status" value="1"/>
</dbReference>
<sequence>MAKKKVIVKKLISVEDLGNMDVLCTDKTGTLTKGELLFKEAQDLDGNSSQEVMLNALLTNDEFTSKGGRITSSSIDQALWRCELGEKLKLNLPKFTLIDKNEFSFENKRASVLVTDGNHRFQVSKGSIESILSICSNAFIRGRKQKLDDKLRIGLRKRFEDYENFGYKVIAVAKKDELLGNSIKEIDLTLLGIILLEDPIKETAKDSIAQLISSGVRIVILSGDDSKVVEKIAIETGMDFGNIRVVSGEDLEKMDENQFRDCVINCNLFSRLTPEEKYKIVGVLNKEGKVVGFLGDGINDSPALKAADVGIAVDSGAVIAKEAADIVLLSKDLNVLIDGIKLGRTTFANITKYILNTISANFGNMSTVALSSIFLKFIPLLPSQILLNNLISDIPLLAIVSDSVDKNLLTKPKHWDIRLIGKFMIYFGILSSIFDMMLILGMIILLKVDPVVFRTAWFIESSISEIIITFSIRTKLIFFKSRPSLILLILSIFSILLVLVLPFIGLGKNFFAFVPLPKQVWMFIIADLALYFVSCEIIKKEFFKRFSN</sequence>
<dbReference type="PRINTS" id="PR00120">
    <property type="entry name" value="HATPASE"/>
</dbReference>
<proteinExistence type="predicted"/>
<reference evidence="10 11" key="1">
    <citation type="journal article" date="2016" name="Nat. Commun.">
        <title>Thousands of microbial genomes shed light on interconnected biogeochemical processes in an aquifer system.</title>
        <authorList>
            <person name="Anantharaman K."/>
            <person name="Brown C.T."/>
            <person name="Hug L.A."/>
            <person name="Sharon I."/>
            <person name="Castelle C.J."/>
            <person name="Probst A.J."/>
            <person name="Thomas B.C."/>
            <person name="Singh A."/>
            <person name="Wilkins M.J."/>
            <person name="Karaoz U."/>
            <person name="Brodie E.L."/>
            <person name="Williams K.H."/>
            <person name="Hubbard S.S."/>
            <person name="Banfield J.F."/>
        </authorList>
    </citation>
    <scope>NUCLEOTIDE SEQUENCE [LARGE SCALE GENOMIC DNA]</scope>
</reference>
<evidence type="ECO:0000256" key="6">
    <source>
        <dbReference type="ARBA" id="ARBA00022989"/>
    </source>
</evidence>
<evidence type="ECO:0000256" key="5">
    <source>
        <dbReference type="ARBA" id="ARBA00022967"/>
    </source>
</evidence>
<keyword evidence="7 8" id="KW-0472">Membrane</keyword>
<dbReference type="InterPro" id="IPR006068">
    <property type="entry name" value="ATPase_P-typ_cation-transptr_C"/>
</dbReference>
<dbReference type="PRINTS" id="PR00119">
    <property type="entry name" value="CATATPASE"/>
</dbReference>
<dbReference type="Pfam" id="PF00689">
    <property type="entry name" value="Cation_ATPase_C"/>
    <property type="match status" value="1"/>
</dbReference>
<keyword evidence="2 8" id="KW-0812">Transmembrane</keyword>
<dbReference type="SFLD" id="SFLDF00027">
    <property type="entry name" value="p-type_atpase"/>
    <property type="match status" value="1"/>
</dbReference>
<dbReference type="SUPFAM" id="SSF81665">
    <property type="entry name" value="Calcium ATPase, transmembrane domain M"/>
    <property type="match status" value="1"/>
</dbReference>
<feature type="transmembrane region" description="Helical" evidence="8">
    <location>
        <begin position="423"/>
        <end position="445"/>
    </location>
</feature>
<organism evidence="10 11">
    <name type="scientific">Candidatus Woesebacteria bacterium RBG_13_34_9</name>
    <dbReference type="NCBI Taxonomy" id="1802477"/>
    <lineage>
        <taxon>Bacteria</taxon>
        <taxon>Candidatus Woeseibacteriota</taxon>
    </lineage>
</organism>
<feature type="transmembrane region" description="Helical" evidence="8">
    <location>
        <begin position="451"/>
        <end position="472"/>
    </location>
</feature>
<dbReference type="GO" id="GO:0016887">
    <property type="term" value="F:ATP hydrolysis activity"/>
    <property type="evidence" value="ECO:0007669"/>
    <property type="project" value="InterPro"/>
</dbReference>
<dbReference type="SFLD" id="SFLDS00003">
    <property type="entry name" value="Haloacid_Dehalogenase"/>
    <property type="match status" value="1"/>
</dbReference>
<dbReference type="GO" id="GO:0016020">
    <property type="term" value="C:membrane"/>
    <property type="evidence" value="ECO:0007669"/>
    <property type="project" value="UniProtKB-SubCell"/>
</dbReference>
<evidence type="ECO:0000256" key="7">
    <source>
        <dbReference type="ARBA" id="ARBA00023136"/>
    </source>
</evidence>
<dbReference type="NCBIfam" id="TIGR01494">
    <property type="entry name" value="ATPase_P-type"/>
    <property type="match status" value="1"/>
</dbReference>
<dbReference type="InterPro" id="IPR001757">
    <property type="entry name" value="P_typ_ATPase"/>
</dbReference>
<comment type="caution">
    <text evidence="10">The sequence shown here is derived from an EMBL/GenBank/DDBJ whole genome shotgun (WGS) entry which is preliminary data.</text>
</comment>
<dbReference type="Gene3D" id="1.20.1110.10">
    <property type="entry name" value="Calcium-transporting ATPase, transmembrane domain"/>
    <property type="match status" value="1"/>
</dbReference>
<dbReference type="Pfam" id="PF00702">
    <property type="entry name" value="Hydrolase"/>
    <property type="match status" value="1"/>
</dbReference>
<evidence type="ECO:0000259" key="9">
    <source>
        <dbReference type="Pfam" id="PF00689"/>
    </source>
</evidence>
<dbReference type="InterPro" id="IPR044492">
    <property type="entry name" value="P_typ_ATPase_HD_dom"/>
</dbReference>
<dbReference type="SFLD" id="SFLDG00002">
    <property type="entry name" value="C1.7:_P-type_atpase_like"/>
    <property type="match status" value="1"/>
</dbReference>
<feature type="transmembrane region" description="Helical" evidence="8">
    <location>
        <begin position="484"/>
        <end position="507"/>
    </location>
</feature>
<dbReference type="InterPro" id="IPR023299">
    <property type="entry name" value="ATPase_P-typ_cyto_dom_N"/>
</dbReference>
<evidence type="ECO:0000256" key="8">
    <source>
        <dbReference type="SAM" id="Phobius"/>
    </source>
</evidence>
<evidence type="ECO:0000256" key="4">
    <source>
        <dbReference type="ARBA" id="ARBA00022840"/>
    </source>
</evidence>
<dbReference type="AlphaFoldDB" id="A0A1F7X6J9"/>
<dbReference type="Proteomes" id="UP000179219">
    <property type="component" value="Unassembled WGS sequence"/>
</dbReference>
<feature type="transmembrane region" description="Helical" evidence="8">
    <location>
        <begin position="519"/>
        <end position="538"/>
    </location>
</feature>
<feature type="domain" description="Cation-transporting P-type ATPase C-terminal" evidence="9">
    <location>
        <begin position="378"/>
        <end position="539"/>
    </location>
</feature>
<comment type="subcellular location">
    <subcellularLocation>
        <location evidence="1">Membrane</location>
        <topology evidence="1">Multi-pass membrane protein</topology>
    </subcellularLocation>
</comment>
<protein>
    <recommendedName>
        <fullName evidence="9">Cation-transporting P-type ATPase C-terminal domain-containing protein</fullName>
    </recommendedName>
</protein>
<keyword evidence="5" id="KW-1278">Translocase</keyword>